<dbReference type="EMBL" id="AAKXRS010000010">
    <property type="protein sequence ID" value="ECW8173745.1"/>
    <property type="molecule type" value="Genomic_DNA"/>
</dbReference>
<dbReference type="AlphaFoldDB" id="A0A3V0VTY1"/>
<accession>A0A3V0VTY1</accession>
<dbReference type="RefSeq" id="WP_057517205.1">
    <property type="nucleotide sequence ID" value="NZ_JBMOAM010000002.1"/>
</dbReference>
<evidence type="ECO:0000313" key="2">
    <source>
        <dbReference type="EMBL" id="ECI4618837.1"/>
    </source>
</evidence>
<name>A0A3V0VTY1_SALET</name>
<reference evidence="2" key="1">
    <citation type="submission" date="2018-06" db="EMBL/GenBank/DDBJ databases">
        <authorList>
            <person name="Ashton P.M."/>
            <person name="Dallman T."/>
            <person name="Nair S."/>
            <person name="De Pinna E."/>
            <person name="Peters T."/>
            <person name="Grant K."/>
        </authorList>
    </citation>
    <scope>NUCLEOTIDE SEQUENCE</scope>
    <source>
        <strain evidence="1">127525</strain>
        <strain evidence="2">527491</strain>
        <strain evidence="3">780192</strain>
        <strain evidence="4">804504</strain>
    </source>
</reference>
<evidence type="ECO:0000313" key="4">
    <source>
        <dbReference type="EMBL" id="ECW8173745.1"/>
    </source>
</evidence>
<dbReference type="EMBL" id="AAIVFG010000068">
    <property type="protein sequence ID" value="ECI4618837.1"/>
    <property type="molecule type" value="Genomic_DNA"/>
</dbReference>
<protein>
    <submittedName>
        <fullName evidence="2">Uncharacterized protein</fullName>
    </submittedName>
</protein>
<dbReference type="EMBL" id="AAIIMV010000002">
    <property type="protein sequence ID" value="ECE6036290.1"/>
    <property type="molecule type" value="Genomic_DNA"/>
</dbReference>
<proteinExistence type="predicted"/>
<gene>
    <name evidence="1" type="ORF">DNU30_02080</name>
    <name evidence="2" type="ORF">DPC26_25150</name>
    <name evidence="4" type="ORF">F3613_09575</name>
    <name evidence="3" type="ORF">FRN22_21765</name>
</gene>
<comment type="caution">
    <text evidence="2">The sequence shown here is derived from an EMBL/GenBank/DDBJ whole genome shotgun (WGS) entry which is preliminary data.</text>
</comment>
<organism evidence="2">
    <name type="scientific">Salmonella enterica I</name>
    <dbReference type="NCBI Taxonomy" id="59201"/>
    <lineage>
        <taxon>Bacteria</taxon>
        <taxon>Pseudomonadati</taxon>
        <taxon>Pseudomonadota</taxon>
        <taxon>Gammaproteobacteria</taxon>
        <taxon>Enterobacterales</taxon>
        <taxon>Enterobacteriaceae</taxon>
        <taxon>Salmonella</taxon>
    </lineage>
</organism>
<sequence length="272" mass="31093">MTNFKYLDYCRIERAAKIIGCEVDDLVHLGANNKIQLSLMLDMAYSHFYSDMEVGYLNSNYNNLPVYNNEFKKVTEHSHIYNELLSGESMFLYDNEYHYSVAYGSASGLWDIPSDDLKKIELHGFFDKGVILTPSGESRFNGFLGCLLPDSNGVRIKTNDLWITNNYIENVLQNKFECSDVQKRNETNGLKSIKISKVVSERHARKRETVLIAAIYCKEKYPNECSRSIRAWASCIEQHATDILYKNGDAPLSLDRIERILGKAIVGKMIAN</sequence>
<evidence type="ECO:0000313" key="3">
    <source>
        <dbReference type="EMBL" id="ECK7315337.1"/>
    </source>
</evidence>
<dbReference type="EMBL" id="AAJCYU010000041">
    <property type="protein sequence ID" value="ECK7315337.1"/>
    <property type="molecule type" value="Genomic_DNA"/>
</dbReference>
<evidence type="ECO:0000313" key="1">
    <source>
        <dbReference type="EMBL" id="ECE6036290.1"/>
    </source>
</evidence>